<dbReference type="PANTHER" id="PTHR46343:SF2">
    <property type="entry name" value="SUSHI_VON WILLEBRAND FACTOR TYPE A_EGF_PENTRAXIN DOMAIN-CONTAINING 1"/>
    <property type="match status" value="1"/>
</dbReference>
<feature type="domain" description="PKD" evidence="1">
    <location>
        <begin position="30"/>
        <end position="111"/>
    </location>
</feature>
<dbReference type="HOGENOM" id="CLU_444726_0_0_10"/>
<keyword evidence="3" id="KW-1185">Reference proteome</keyword>
<organism evidence="2 3">
    <name type="scientific">Siansivirga zeaxanthinifaciens CC-SAMT-1</name>
    <dbReference type="NCBI Taxonomy" id="1454006"/>
    <lineage>
        <taxon>Bacteria</taxon>
        <taxon>Pseudomonadati</taxon>
        <taxon>Bacteroidota</taxon>
        <taxon>Flavobacteriia</taxon>
        <taxon>Flavobacteriales</taxon>
        <taxon>Flavobacteriaceae</taxon>
        <taxon>Siansivirga</taxon>
    </lineage>
</organism>
<dbReference type="Pfam" id="PF18911">
    <property type="entry name" value="PKD_4"/>
    <property type="match status" value="1"/>
</dbReference>
<dbReference type="EMBL" id="CP007202">
    <property type="protein sequence ID" value="AJR02909.1"/>
    <property type="molecule type" value="Genomic_DNA"/>
</dbReference>
<dbReference type="Proteomes" id="UP000032229">
    <property type="component" value="Chromosome"/>
</dbReference>
<dbReference type="PROSITE" id="PS51257">
    <property type="entry name" value="PROKAR_LIPOPROTEIN"/>
    <property type="match status" value="1"/>
</dbReference>
<dbReference type="PANTHER" id="PTHR46343">
    <property type="entry name" value="HYR DOMAIN-CONTAINING PROTEIN"/>
    <property type="match status" value="1"/>
</dbReference>
<dbReference type="SUPFAM" id="SSF49299">
    <property type="entry name" value="PKD domain"/>
    <property type="match status" value="1"/>
</dbReference>
<dbReference type="CDD" id="cd00146">
    <property type="entry name" value="PKD"/>
    <property type="match status" value="1"/>
</dbReference>
<dbReference type="InterPro" id="IPR013783">
    <property type="entry name" value="Ig-like_fold"/>
</dbReference>
<reference evidence="2 3" key="1">
    <citation type="submission" date="2014-02" db="EMBL/GenBank/DDBJ databases">
        <authorList>
            <person name="Young C.-C."/>
            <person name="Hameed A."/>
            <person name="Huang H.-C."/>
            <person name="Shahina M."/>
        </authorList>
    </citation>
    <scope>NUCLEOTIDE SEQUENCE [LARGE SCALE GENOMIC DNA]</scope>
    <source>
        <strain evidence="2 3">CC-SAMT-1</strain>
    </source>
</reference>
<dbReference type="InterPro" id="IPR035986">
    <property type="entry name" value="PKD_dom_sf"/>
</dbReference>
<evidence type="ECO:0000313" key="3">
    <source>
        <dbReference type="Proteomes" id="UP000032229"/>
    </source>
</evidence>
<dbReference type="PATRIC" id="fig|1454006.5.peg.757"/>
<dbReference type="PROSITE" id="PS50093">
    <property type="entry name" value="PKD"/>
    <property type="match status" value="1"/>
</dbReference>
<protein>
    <submittedName>
        <fullName evidence="2">Peptidoglycan N-acetylglucosamine deacetylase</fullName>
    </submittedName>
</protein>
<sequence length="614" mass="63807">MKTLIRTFKQLSILILAITFLGCEDDEVNLPKVVAGFTHTINTDNSVVTFINISENATNYSWDLGDGTTSTLINPVKYYSAGEYKVVLTATNVAGASDTFEDIIVISDAGAPIITLLGDTTMNIMLGQAFTEPGVTATDDVDGDLTANIVVGGDTVDTNTAGTYIITYNVSDAAGNAATQRTRTVIVAADIVAPVITLTGNATINVLLGGTFTDPGATASDDVDGDITANIVVGGDTVNVNTAGTYTITYNVTDASGNAATEVIRTVVVSDPNACIAETTESYNAANLNMTFLTNPSANFISDGAGFSWVDNPDTDNNVNKSCKVGKVVKSGQFNWDNNQYDLDAKLDFNSHTGLKIKVWSARANTEVRLKLEEIGNAGNNVEKFLTTSITSGWEELTFPFAASDSNKFNKIVIFFDLNAKNTDTYYFDDLMLYGDGASAGGGGTGGGGTGGTVTGLASNSDFETGTDSGWIRFQNGGLAVLDNTRNNGGSWSGRLETNGASNPAFKQEAIGVGAVAAGDKITIAFDHIGSMGGEGGVFNVLLFGEGANGASFTHVFNPTPALTDAWSRFSGSFTIPAGTDVSGGISFLIETVCGGAAGCTVTANIDNVSVTVN</sequence>
<dbReference type="Gene3D" id="2.60.120.260">
    <property type="entry name" value="Galactose-binding domain-like"/>
    <property type="match status" value="2"/>
</dbReference>
<dbReference type="InterPro" id="IPR043555">
    <property type="entry name" value="SRPX-like"/>
</dbReference>
<accession>A0A0C5WC30</accession>
<gene>
    <name evidence="2" type="ORF">AW14_03900</name>
</gene>
<dbReference type="InterPro" id="IPR000601">
    <property type="entry name" value="PKD_dom"/>
</dbReference>
<evidence type="ECO:0000259" key="1">
    <source>
        <dbReference type="PROSITE" id="PS50093"/>
    </source>
</evidence>
<dbReference type="InterPro" id="IPR032179">
    <property type="entry name" value="Cry22Aa_Ig-like"/>
</dbReference>
<dbReference type="AlphaFoldDB" id="A0A0C5WC30"/>
<dbReference type="Gene3D" id="2.60.40.10">
    <property type="entry name" value="Immunoglobulins"/>
    <property type="match status" value="3"/>
</dbReference>
<dbReference type="RefSeq" id="WP_052647423.1">
    <property type="nucleotide sequence ID" value="NZ_CP007202.1"/>
</dbReference>
<proteinExistence type="predicted"/>
<name>A0A0C5WC30_9FLAO</name>
<evidence type="ECO:0000313" key="2">
    <source>
        <dbReference type="EMBL" id="AJR02909.1"/>
    </source>
</evidence>
<dbReference type="SUPFAM" id="SSF49785">
    <property type="entry name" value="Galactose-binding domain-like"/>
    <property type="match status" value="1"/>
</dbReference>
<dbReference type="KEGG" id="sze:AW14_03900"/>
<dbReference type="InterPro" id="IPR008979">
    <property type="entry name" value="Galactose-bd-like_sf"/>
</dbReference>
<dbReference type="Pfam" id="PF16403">
    <property type="entry name" value="Bact_surface_Ig-like"/>
    <property type="match status" value="2"/>
</dbReference>
<dbReference type="STRING" id="1454006.AW14_03900"/>